<gene>
    <name evidence="2" type="ORF">C0068_17220</name>
</gene>
<organism evidence="2 3">
    <name type="scientific">Zhongshania marina</name>
    <dbReference type="NCBI Taxonomy" id="2304603"/>
    <lineage>
        <taxon>Bacteria</taxon>
        <taxon>Pseudomonadati</taxon>
        <taxon>Pseudomonadota</taxon>
        <taxon>Gammaproteobacteria</taxon>
        <taxon>Cellvibrionales</taxon>
        <taxon>Spongiibacteraceae</taxon>
        <taxon>Zhongshania</taxon>
    </lineage>
</organism>
<dbReference type="InterPro" id="IPR046715">
    <property type="entry name" value="DUF6607"/>
</dbReference>
<accession>A0A2S4HCR7</accession>
<evidence type="ECO:0000256" key="1">
    <source>
        <dbReference type="SAM" id="MobiDB-lite"/>
    </source>
</evidence>
<sequence>MLKTTDKASINSISFEQDRQAILAMQGEYQVRFQFNETVTLAPNYEKRPGKDTAAWETVIVIADEGDFISLQHLLQMQDGNVIKHWRQDWHYQADERLEFDDDQTWRLQSLPKSESKGRWTQCVYEVSDAPRYCGSGRWEYEFDTPTWTSDRSWRPLPRREYTSRNDYNALRVVNRHTITPAGWSHEQDNSKVQRKQNQNSSALTREFGYNSYTKTTEMDFSPAYKYWEKTASFWQRVRTQWAQLITENNGIKLLTEVDGMAIIIPMFALAERAQQGEEISDQDIADILATHTAAPRD</sequence>
<dbReference type="AlphaFoldDB" id="A0A2S4HCR7"/>
<dbReference type="Proteomes" id="UP000237222">
    <property type="component" value="Unassembled WGS sequence"/>
</dbReference>
<proteinExistence type="predicted"/>
<evidence type="ECO:0000313" key="2">
    <source>
        <dbReference type="EMBL" id="POP51481.1"/>
    </source>
</evidence>
<dbReference type="EMBL" id="PQGG01000040">
    <property type="protein sequence ID" value="POP51481.1"/>
    <property type="molecule type" value="Genomic_DNA"/>
</dbReference>
<comment type="caution">
    <text evidence="2">The sequence shown here is derived from an EMBL/GenBank/DDBJ whole genome shotgun (WGS) entry which is preliminary data.</text>
</comment>
<evidence type="ECO:0000313" key="3">
    <source>
        <dbReference type="Proteomes" id="UP000237222"/>
    </source>
</evidence>
<feature type="region of interest" description="Disordered" evidence="1">
    <location>
        <begin position="182"/>
        <end position="201"/>
    </location>
</feature>
<protein>
    <submittedName>
        <fullName evidence="2">Uncharacterized protein</fullName>
    </submittedName>
</protein>
<reference evidence="2" key="1">
    <citation type="submission" date="2018-01" db="EMBL/GenBank/DDBJ databases">
        <authorList>
            <person name="Yu X.-D."/>
        </authorList>
    </citation>
    <scope>NUCLEOTIDE SEQUENCE</scope>
    <source>
        <strain evidence="2">ZX-21</strain>
    </source>
</reference>
<dbReference type="OrthoDB" id="8564954at2"/>
<name>A0A2S4HCR7_9GAMM</name>
<dbReference type="Pfam" id="PF20311">
    <property type="entry name" value="DUF6607"/>
    <property type="match status" value="1"/>
</dbReference>